<keyword evidence="4" id="KW-1185">Reference proteome</keyword>
<dbReference type="InterPro" id="IPR011042">
    <property type="entry name" value="6-blade_b-propeller_TolB-like"/>
</dbReference>
<dbReference type="AlphaFoldDB" id="A0A1I1VW86"/>
<sequence length="288" mass="31639">MILRLFALLAFVTPLVAKAEPMLLPSSSVVWDLPAPWFGGFSGAEVSEDGETLTVVTDKGNLVVAKMIRRAGKLSALQVLRKTAILTPKGAPLKRGDSDAEGLALGAGGTGYISFEHNHRVMQFNVASARLSALPQHPDFAVLPLNGGLEALALHPDGTLYTLPEQLADAKEVPIYAFRDKAWRRAGSLPRRGPFLPVGADFDRDGRLYLLERSFGPLGFRSRIRRFDLTAPQLGETTLMTSWPSQYDNLEALSVWYDAAGRTRLTLISDDNFLFIQQTQIVEFTVKE</sequence>
<proteinExistence type="predicted"/>
<evidence type="ECO:0000256" key="1">
    <source>
        <dbReference type="SAM" id="SignalP"/>
    </source>
</evidence>
<organism evidence="3 4">
    <name type="scientific">Sulfitobacter brevis</name>
    <dbReference type="NCBI Taxonomy" id="74348"/>
    <lineage>
        <taxon>Bacteria</taxon>
        <taxon>Pseudomonadati</taxon>
        <taxon>Pseudomonadota</taxon>
        <taxon>Alphaproteobacteria</taxon>
        <taxon>Rhodobacterales</taxon>
        <taxon>Roseobacteraceae</taxon>
        <taxon>Sulfitobacter</taxon>
    </lineage>
</organism>
<dbReference type="EMBL" id="FOMW01000003">
    <property type="protein sequence ID" value="SFD87366.1"/>
    <property type="molecule type" value="Genomic_DNA"/>
</dbReference>
<keyword evidence="1" id="KW-0732">Signal</keyword>
<feature type="domain" description="Phytase-like" evidence="2">
    <location>
        <begin position="37"/>
        <end position="273"/>
    </location>
</feature>
<gene>
    <name evidence="3" type="ORF">SAMN04488523_103177</name>
</gene>
<dbReference type="Proteomes" id="UP000198977">
    <property type="component" value="Unassembled WGS sequence"/>
</dbReference>
<dbReference type="InterPro" id="IPR014567">
    <property type="entry name" value="UCP031900"/>
</dbReference>
<dbReference type="SUPFAM" id="SSF50956">
    <property type="entry name" value="Thermostable phytase (3-phytase)"/>
    <property type="match status" value="1"/>
</dbReference>
<protein>
    <recommendedName>
        <fullName evidence="2">Phytase-like domain-containing protein</fullName>
    </recommendedName>
</protein>
<dbReference type="Pfam" id="PF13449">
    <property type="entry name" value="Phytase-like"/>
    <property type="match status" value="1"/>
</dbReference>
<evidence type="ECO:0000313" key="3">
    <source>
        <dbReference type="EMBL" id="SFD87366.1"/>
    </source>
</evidence>
<dbReference type="Gene3D" id="2.120.10.30">
    <property type="entry name" value="TolB, C-terminal domain"/>
    <property type="match status" value="1"/>
</dbReference>
<evidence type="ECO:0000313" key="4">
    <source>
        <dbReference type="Proteomes" id="UP000198977"/>
    </source>
</evidence>
<dbReference type="InterPro" id="IPR027372">
    <property type="entry name" value="Phytase-like_dom"/>
</dbReference>
<dbReference type="PIRSF" id="PIRSF031900">
    <property type="entry name" value="UCP031900"/>
    <property type="match status" value="1"/>
</dbReference>
<feature type="chain" id="PRO_5011715825" description="Phytase-like domain-containing protein" evidence="1">
    <location>
        <begin position="20"/>
        <end position="288"/>
    </location>
</feature>
<dbReference type="STRING" id="74348.SAMN04488523_103177"/>
<evidence type="ECO:0000259" key="2">
    <source>
        <dbReference type="Pfam" id="PF13449"/>
    </source>
</evidence>
<feature type="signal peptide" evidence="1">
    <location>
        <begin position="1"/>
        <end position="19"/>
    </location>
</feature>
<name>A0A1I1VW86_9RHOB</name>
<accession>A0A1I1VW86</accession>
<reference evidence="3 4" key="1">
    <citation type="submission" date="2016-10" db="EMBL/GenBank/DDBJ databases">
        <authorList>
            <person name="de Groot N.N."/>
        </authorList>
    </citation>
    <scope>NUCLEOTIDE SEQUENCE [LARGE SCALE GENOMIC DNA]</scope>
    <source>
        <strain evidence="3 4">DSM 11443</strain>
    </source>
</reference>